<gene>
    <name evidence="1" type="ORF">DAMO_1283</name>
</gene>
<proteinExistence type="predicted"/>
<evidence type="ECO:0000313" key="2">
    <source>
        <dbReference type="Proteomes" id="UP000006898"/>
    </source>
</evidence>
<dbReference type="AlphaFoldDB" id="D5MF14"/>
<dbReference type="Proteomes" id="UP000006898">
    <property type="component" value="Chromosome"/>
</dbReference>
<sequence>MPAEPPHERERFDRVECLVGIGPQFWDGGLGGLVLADLRNRRNRRLPHVEGGGG</sequence>
<protein>
    <submittedName>
        <fullName evidence="1">Uncharacterized protein</fullName>
    </submittedName>
</protein>
<dbReference type="KEGG" id="mox:DAMO_1283"/>
<reference evidence="1 2" key="1">
    <citation type="journal article" date="2010" name="Nature">
        <title>Nitrite-driven anaerobic methane oxidation by oxygenic bacteria.</title>
        <authorList>
            <person name="Ettwig K.F."/>
            <person name="Butler M.K."/>
            <person name="Le Paslier D."/>
            <person name="Pelletier E."/>
            <person name="Mangenot S."/>
            <person name="Kuypers M.M.M."/>
            <person name="Schreiber F."/>
            <person name="Dutilh B.E."/>
            <person name="Zedelius J."/>
            <person name="de Beer D."/>
            <person name="Gloerich J."/>
            <person name="Wessels H.J.C.T."/>
            <person name="van Allen T."/>
            <person name="Luesken F."/>
            <person name="Wu M."/>
            <person name="van de Pas-Schoonen K.T."/>
            <person name="Op den Camp H.J.M."/>
            <person name="Janssen-Megens E.M."/>
            <person name="Francoijs K-J."/>
            <person name="Stunnenberg H."/>
            <person name="Weissenbach J."/>
            <person name="Jetten M.S.M."/>
            <person name="Strous M."/>
        </authorList>
    </citation>
    <scope>NUCLEOTIDE SEQUENCE [LARGE SCALE GENOMIC DNA]</scope>
</reference>
<dbReference type="EMBL" id="FP565575">
    <property type="protein sequence ID" value="CBE68343.1"/>
    <property type="molecule type" value="Genomic_DNA"/>
</dbReference>
<name>D5MF14_METO1</name>
<dbReference type="HOGENOM" id="CLU_3041522_0_0_0"/>
<evidence type="ECO:0000313" key="1">
    <source>
        <dbReference type="EMBL" id="CBE68343.1"/>
    </source>
</evidence>
<organism evidence="1 2">
    <name type="scientific">Methylomirabilis oxygeniifera</name>
    <dbReference type="NCBI Taxonomy" id="671143"/>
    <lineage>
        <taxon>Bacteria</taxon>
        <taxon>Candidatus Methylomirabilota</taxon>
        <taxon>Candidatus Methylomirabilia</taxon>
        <taxon>Candidatus Methylomirabilales</taxon>
        <taxon>Candidatus Methylomirabilaceae</taxon>
        <taxon>Candidatus Methylomirabilis</taxon>
    </lineage>
</organism>
<accession>D5MF14</accession>
<dbReference type="STRING" id="671143.DAMO_1283"/>